<evidence type="ECO:0000256" key="1">
    <source>
        <dbReference type="ARBA" id="ARBA00004138"/>
    </source>
</evidence>
<keyword evidence="4" id="KW-0969">Cilium</keyword>
<proteinExistence type="predicted"/>
<evidence type="ECO:0000259" key="6">
    <source>
        <dbReference type="Pfam" id="PF22544"/>
    </source>
</evidence>
<feature type="domain" description="HYDIN/VesB/CFA65-like Ig-like" evidence="6">
    <location>
        <begin position="187"/>
        <end position="271"/>
    </location>
</feature>
<keyword evidence="8" id="KW-1185">Reference proteome</keyword>
<evidence type="ECO:0000313" key="8">
    <source>
        <dbReference type="Proteomes" id="UP001461498"/>
    </source>
</evidence>
<evidence type="ECO:0000256" key="2">
    <source>
        <dbReference type="ARBA" id="ARBA00004496"/>
    </source>
</evidence>
<organism evidence="7 8">
    <name type="scientific">Rhynocoris fuscipes</name>
    <dbReference type="NCBI Taxonomy" id="488301"/>
    <lineage>
        <taxon>Eukaryota</taxon>
        <taxon>Metazoa</taxon>
        <taxon>Ecdysozoa</taxon>
        <taxon>Arthropoda</taxon>
        <taxon>Hexapoda</taxon>
        <taxon>Insecta</taxon>
        <taxon>Pterygota</taxon>
        <taxon>Neoptera</taxon>
        <taxon>Paraneoptera</taxon>
        <taxon>Hemiptera</taxon>
        <taxon>Heteroptera</taxon>
        <taxon>Panheteroptera</taxon>
        <taxon>Cimicomorpha</taxon>
        <taxon>Reduviidae</taxon>
        <taxon>Harpactorinae</taxon>
        <taxon>Harpactorini</taxon>
        <taxon>Rhynocoris</taxon>
    </lineage>
</organism>
<dbReference type="GO" id="GO:0005930">
    <property type="term" value="C:axoneme"/>
    <property type="evidence" value="ECO:0007669"/>
    <property type="project" value="TreeGrafter"/>
</dbReference>
<dbReference type="EMBL" id="JAPXFL010000009">
    <property type="protein sequence ID" value="KAK9501914.1"/>
    <property type="molecule type" value="Genomic_DNA"/>
</dbReference>
<comment type="caution">
    <text evidence="7">The sequence shown here is derived from an EMBL/GenBank/DDBJ whole genome shotgun (WGS) entry which is preliminary data.</text>
</comment>
<evidence type="ECO:0000313" key="7">
    <source>
        <dbReference type="EMBL" id="KAK9501914.1"/>
    </source>
</evidence>
<dbReference type="PANTHER" id="PTHR23053">
    <property type="entry name" value="DLEC1 DELETED IN LUNG AND ESOPHAGEAL CANCER 1"/>
    <property type="match status" value="1"/>
</dbReference>
<dbReference type="Gene3D" id="2.60.40.10">
    <property type="entry name" value="Immunoglobulins"/>
    <property type="match status" value="4"/>
</dbReference>
<comment type="subcellular location">
    <subcellularLocation>
        <location evidence="1">Cell projection</location>
        <location evidence="1">Cilium</location>
    </subcellularLocation>
    <subcellularLocation>
        <location evidence="2">Cytoplasm</location>
    </subcellularLocation>
</comment>
<feature type="domain" description="HYDIN/VesB/CFA65-like Ig-like" evidence="6">
    <location>
        <begin position="448"/>
        <end position="538"/>
    </location>
</feature>
<dbReference type="Pfam" id="PF22544">
    <property type="entry name" value="HYDIN_VesB_CFA65-like_Ig"/>
    <property type="match status" value="2"/>
</dbReference>
<gene>
    <name evidence="7" type="ORF">O3M35_012549</name>
</gene>
<keyword evidence="3" id="KW-0963">Cytoplasm</keyword>
<keyword evidence="5" id="KW-0966">Cell projection</keyword>
<sequence>MYDTTTLEEAKDEVITFDTMMFLRIFLDLNFEEPLEITPSVYLREMSYSHQDRQLSLRSPTRKHNHLLSFNCPPYIKLSPPIVVFQNCEPDEISSIRLSVMNIGVRPVSLQLKVDLHEAFTIKAVRKGDVLKKLAKGIEQIYEIGFRPILLKDYFQTLKFITTEDKFDVPIYGKLNRIMGRLGPRALIDFPDVIEMPQAPVKLRTSKTIILKNIGRIPGIVNLTTDWPFSLQPEKVYLDVEQEMAWVVNFLSFTKGMFYKKITARFENGEQLSIDAVCSADNLNIYLSSDKLDFDDVYVGKQKSLEIEIHNESAFLVKYNFHVNKTVSEDIELLKKINSKFNELKEIGYSQSAAVDHYDLTLPGMHQIAYDRIFKDQFKFSDMKDLTFKNVNFEIIPNTGEIWPWTSTLVTVIFSPSEVTKYKDVAYCDVEGKEERMILNFRGLGIGPLISLNVDSIDLGFIFLCSEHKYEIIALNKGGIPGTLKFVHKNLMFGGKLNCYPEEFTVAPGELKLFVISISSSTAGQFVEEAYFQIVESEKVLKCVLKGKVVSPLLTFDTKCVDFGDVPLGFPVCLRFSMHNSSPVKVPFEFRILHDGVLPAKTCWEVAKSKKGITYTANYNAKEFTLTPSKGEIEPHKSVEVKVSLITYYIVSSLNISLQLVRWHAPYITLITYF</sequence>
<name>A0AAW1CW89_9HEMI</name>
<accession>A0AAW1CW89</accession>
<evidence type="ECO:0000256" key="3">
    <source>
        <dbReference type="ARBA" id="ARBA00022490"/>
    </source>
</evidence>
<dbReference type="PANTHER" id="PTHR23053:SF0">
    <property type="entry name" value="HYDROCEPHALUS-INDUCING PROTEIN HOMOLOG"/>
    <property type="match status" value="1"/>
</dbReference>
<reference evidence="7 8" key="1">
    <citation type="submission" date="2022-12" db="EMBL/GenBank/DDBJ databases">
        <title>Chromosome-level genome assembly of true bugs.</title>
        <authorList>
            <person name="Ma L."/>
            <person name="Li H."/>
        </authorList>
    </citation>
    <scope>NUCLEOTIDE SEQUENCE [LARGE SCALE GENOMIC DNA]</scope>
    <source>
        <strain evidence="7">Lab_2022b</strain>
    </source>
</reference>
<dbReference type="Proteomes" id="UP001461498">
    <property type="component" value="Unassembled WGS sequence"/>
</dbReference>
<dbReference type="InterPro" id="IPR013783">
    <property type="entry name" value="Ig-like_fold"/>
</dbReference>
<evidence type="ECO:0000256" key="5">
    <source>
        <dbReference type="ARBA" id="ARBA00023273"/>
    </source>
</evidence>
<dbReference type="AlphaFoldDB" id="A0AAW1CW89"/>
<dbReference type="InterPro" id="IPR033305">
    <property type="entry name" value="Hydin-like"/>
</dbReference>
<dbReference type="GO" id="GO:0003341">
    <property type="term" value="P:cilium movement"/>
    <property type="evidence" value="ECO:0007669"/>
    <property type="project" value="TreeGrafter"/>
</dbReference>
<evidence type="ECO:0000256" key="4">
    <source>
        <dbReference type="ARBA" id="ARBA00023069"/>
    </source>
</evidence>
<protein>
    <recommendedName>
        <fullName evidence="6">HYDIN/VesB/CFA65-like Ig-like domain-containing protein</fullName>
    </recommendedName>
</protein>
<dbReference type="InterPro" id="IPR053879">
    <property type="entry name" value="HYDIN_VesB_CFA65-like_Ig"/>
</dbReference>
<dbReference type="GO" id="GO:1904158">
    <property type="term" value="P:axonemal central apparatus assembly"/>
    <property type="evidence" value="ECO:0007669"/>
    <property type="project" value="TreeGrafter"/>
</dbReference>